<dbReference type="AlphaFoldDB" id="A0A0J1FQD1"/>
<dbReference type="InterPro" id="IPR015840">
    <property type="entry name" value="DNA_MeTrfase_ParB"/>
</dbReference>
<dbReference type="GO" id="GO:0003677">
    <property type="term" value="F:DNA binding"/>
    <property type="evidence" value="ECO:0007669"/>
    <property type="project" value="InterPro"/>
</dbReference>
<dbReference type="PRINTS" id="PR00508">
    <property type="entry name" value="S21N4MTFRASE"/>
</dbReference>
<comment type="caution">
    <text evidence="7">The sequence shown here is derived from an EMBL/GenBank/DDBJ whole genome shotgun (WGS) entry which is preliminary data.</text>
</comment>
<dbReference type="GO" id="GO:0009307">
    <property type="term" value="P:DNA restriction-modification system"/>
    <property type="evidence" value="ECO:0007669"/>
    <property type="project" value="UniProtKB-KW"/>
</dbReference>
<accession>A0A0J1FQD1</accession>
<dbReference type="Pfam" id="PF02195">
    <property type="entry name" value="ParB_N"/>
    <property type="match status" value="1"/>
</dbReference>
<dbReference type="CDD" id="cd16402">
    <property type="entry name" value="ParB_N_like_MT"/>
    <property type="match status" value="1"/>
</dbReference>
<evidence type="ECO:0000256" key="5">
    <source>
        <dbReference type="RuleBase" id="RU362026"/>
    </source>
</evidence>
<name>A0A0J1FQD1_9FIRM</name>
<proteinExistence type="inferred from homology"/>
<evidence type="ECO:0000313" key="7">
    <source>
        <dbReference type="EMBL" id="KLU65710.1"/>
    </source>
</evidence>
<keyword evidence="4" id="KW-0680">Restriction system</keyword>
<dbReference type="EC" id="2.1.1.-" evidence="5"/>
<dbReference type="REBASE" id="127060">
    <property type="entry name" value="M.DacM1ORF23400P"/>
</dbReference>
<dbReference type="GO" id="GO:0007059">
    <property type="term" value="P:chromosome segregation"/>
    <property type="evidence" value="ECO:0007669"/>
    <property type="project" value="TreeGrafter"/>
</dbReference>
<keyword evidence="8" id="KW-1185">Reference proteome</keyword>
<dbReference type="PROSITE" id="PS00092">
    <property type="entry name" value="N6_MTASE"/>
    <property type="match status" value="1"/>
</dbReference>
<evidence type="ECO:0000259" key="6">
    <source>
        <dbReference type="SMART" id="SM00470"/>
    </source>
</evidence>
<dbReference type="InterPro" id="IPR050336">
    <property type="entry name" value="Chromosome_partition/occlusion"/>
</dbReference>
<dbReference type="InterPro" id="IPR003115">
    <property type="entry name" value="ParB_N"/>
</dbReference>
<dbReference type="STRING" id="476652.DEAC_c23400"/>
<evidence type="ECO:0000256" key="4">
    <source>
        <dbReference type="ARBA" id="ARBA00022747"/>
    </source>
</evidence>
<dbReference type="InterPro" id="IPR002941">
    <property type="entry name" value="DNA_methylase_N4/N6"/>
</dbReference>
<dbReference type="GO" id="GO:0008170">
    <property type="term" value="F:N-methyltransferase activity"/>
    <property type="evidence" value="ECO:0007669"/>
    <property type="project" value="InterPro"/>
</dbReference>
<dbReference type="InterPro" id="IPR029063">
    <property type="entry name" value="SAM-dependent_MTases_sf"/>
</dbReference>
<dbReference type="GO" id="GO:0032259">
    <property type="term" value="P:methylation"/>
    <property type="evidence" value="ECO:0007669"/>
    <property type="project" value="UniProtKB-KW"/>
</dbReference>
<evidence type="ECO:0000256" key="3">
    <source>
        <dbReference type="ARBA" id="ARBA00022679"/>
    </source>
</evidence>
<evidence type="ECO:0000313" key="8">
    <source>
        <dbReference type="Proteomes" id="UP000036356"/>
    </source>
</evidence>
<dbReference type="GO" id="GO:0045881">
    <property type="term" value="P:positive regulation of sporulation resulting in formation of a cellular spore"/>
    <property type="evidence" value="ECO:0007669"/>
    <property type="project" value="TreeGrafter"/>
</dbReference>
<dbReference type="SMART" id="SM00470">
    <property type="entry name" value="ParB"/>
    <property type="match status" value="1"/>
</dbReference>
<dbReference type="InterPro" id="IPR036086">
    <property type="entry name" value="ParB/Sulfiredoxin_sf"/>
</dbReference>
<keyword evidence="3 7" id="KW-0808">Transferase</keyword>
<keyword evidence="2 7" id="KW-0489">Methyltransferase</keyword>
<comment type="similarity">
    <text evidence="1 5">Belongs to the N(4)/N(6)-methyltransferase family.</text>
</comment>
<dbReference type="GO" id="GO:0005694">
    <property type="term" value="C:chromosome"/>
    <property type="evidence" value="ECO:0007669"/>
    <property type="project" value="TreeGrafter"/>
</dbReference>
<dbReference type="InterPro" id="IPR001091">
    <property type="entry name" value="RM_Methyltransferase"/>
</dbReference>
<dbReference type="Pfam" id="PF01555">
    <property type="entry name" value="N6_N4_Mtase"/>
    <property type="match status" value="1"/>
</dbReference>
<dbReference type="InterPro" id="IPR002052">
    <property type="entry name" value="DNA_methylase_N6_adenine_CS"/>
</dbReference>
<feature type="domain" description="ParB-like N-terminal" evidence="6">
    <location>
        <begin position="11"/>
        <end position="96"/>
    </location>
</feature>
<sequence length="417" mass="47410">MAIATMKYQIHEMNVTDIIPYKNNPRNNELAVKRVAESIREFGFKVPIVLDKNYEIVAGHTRLKAALELGLKTVPCIIANDLTDAQIKAFRLADNKTAELAEWNLEMLNIELEELNKLELNFSMADFGFDLESMDEQETKETTEDDFDADKAVAEIETPISQRGDVWQLGKHRLMCGDSTSSEDMAKLMDGQECDLVLTDPPYNVDYQGATKDKLKIQNDKMDDDKFLAFLTDAFTRMYEHSKKGAAIYVFHADSEGYNFRAAFKHAGYTLRQCLVWAKNSMVLGRQDYQWKHEPVLYGWKDGASHHWYSDRKQTTVVEFDKPHRNSTHPTIKPLGLVGYFIGNSSKTGDIVLDPFGGSGSTIISCEQTGRIGYSAELDPKYVDVIVKRYIEHKGGSDDVYLIRNGEKEVWKDIKQA</sequence>
<reference evidence="7 8" key="1">
    <citation type="submission" date="2015-06" db="EMBL/GenBank/DDBJ databases">
        <title>Draft genome of the moderately acidophilic sulfate reducer Candidatus Desulfosporosinus acididurans strain M1.</title>
        <authorList>
            <person name="Poehlein A."/>
            <person name="Petzsch P."/>
            <person name="Johnson B.D."/>
            <person name="Schloemann M."/>
            <person name="Daniel R."/>
            <person name="Muehling M."/>
        </authorList>
    </citation>
    <scope>NUCLEOTIDE SEQUENCE [LARGE SCALE GENOMIC DNA]</scope>
    <source>
        <strain evidence="7 8">M1</strain>
    </source>
</reference>
<dbReference type="RefSeq" id="WP_242847137.1">
    <property type="nucleotide sequence ID" value="NZ_LDZY01000007.1"/>
</dbReference>
<evidence type="ECO:0000256" key="1">
    <source>
        <dbReference type="ARBA" id="ARBA00006594"/>
    </source>
</evidence>
<gene>
    <name evidence="7" type="primary">yhdJ</name>
    <name evidence="7" type="ORF">DEAC_c23400</name>
</gene>
<organism evidence="7 8">
    <name type="scientific">Desulfosporosinus acididurans</name>
    <dbReference type="NCBI Taxonomy" id="476652"/>
    <lineage>
        <taxon>Bacteria</taxon>
        <taxon>Bacillati</taxon>
        <taxon>Bacillota</taxon>
        <taxon>Clostridia</taxon>
        <taxon>Eubacteriales</taxon>
        <taxon>Desulfitobacteriaceae</taxon>
        <taxon>Desulfosporosinus</taxon>
    </lineage>
</organism>
<protein>
    <recommendedName>
        <fullName evidence="5">Methyltransferase</fullName>
        <ecNumber evidence="5">2.1.1.-</ecNumber>
    </recommendedName>
</protein>
<dbReference type="SUPFAM" id="SSF53335">
    <property type="entry name" value="S-adenosyl-L-methionine-dependent methyltransferases"/>
    <property type="match status" value="1"/>
</dbReference>
<dbReference type="Gene3D" id="3.40.50.150">
    <property type="entry name" value="Vaccinia Virus protein VP39"/>
    <property type="match status" value="1"/>
</dbReference>
<dbReference type="PANTHER" id="PTHR33375:SF1">
    <property type="entry name" value="CHROMOSOME-PARTITIONING PROTEIN PARB-RELATED"/>
    <property type="match status" value="1"/>
</dbReference>
<dbReference type="SUPFAM" id="SSF110849">
    <property type="entry name" value="ParB/Sulfiredoxin"/>
    <property type="match status" value="1"/>
</dbReference>
<evidence type="ECO:0000256" key="2">
    <source>
        <dbReference type="ARBA" id="ARBA00022603"/>
    </source>
</evidence>
<dbReference type="PANTHER" id="PTHR33375">
    <property type="entry name" value="CHROMOSOME-PARTITIONING PROTEIN PARB-RELATED"/>
    <property type="match status" value="1"/>
</dbReference>
<dbReference type="PATRIC" id="fig|476652.3.peg.2432"/>
<dbReference type="PIRSF" id="PIRSF036758">
    <property type="entry name" value="Aden_M_ParB"/>
    <property type="match status" value="1"/>
</dbReference>
<dbReference type="Proteomes" id="UP000036356">
    <property type="component" value="Unassembled WGS sequence"/>
</dbReference>
<dbReference type="EMBL" id="LDZY01000007">
    <property type="protein sequence ID" value="KLU65710.1"/>
    <property type="molecule type" value="Genomic_DNA"/>
</dbReference>
<dbReference type="Gene3D" id="3.90.1530.10">
    <property type="entry name" value="Conserved hypothetical protein from pyrococcus furiosus pfu- 392566-001, ParB domain"/>
    <property type="match status" value="1"/>
</dbReference>